<organism evidence="10 11">
    <name type="scientific">Bosea lupini</name>
    <dbReference type="NCBI Taxonomy" id="1036779"/>
    <lineage>
        <taxon>Bacteria</taxon>
        <taxon>Pseudomonadati</taxon>
        <taxon>Pseudomonadota</taxon>
        <taxon>Alphaproteobacteria</taxon>
        <taxon>Hyphomicrobiales</taxon>
        <taxon>Boseaceae</taxon>
        <taxon>Bosea</taxon>
    </lineage>
</organism>
<feature type="domain" description="ABC transporter" evidence="9">
    <location>
        <begin position="8"/>
        <end position="238"/>
    </location>
</feature>
<name>A0A1H7YEP9_9HYPH</name>
<evidence type="ECO:0000256" key="5">
    <source>
        <dbReference type="ARBA" id="ARBA00022840"/>
    </source>
</evidence>
<dbReference type="InterPro" id="IPR017871">
    <property type="entry name" value="ABC_transporter-like_CS"/>
</dbReference>
<evidence type="ECO:0000256" key="1">
    <source>
        <dbReference type="ARBA" id="ARBA00004417"/>
    </source>
</evidence>
<dbReference type="InterPro" id="IPR003439">
    <property type="entry name" value="ABC_transporter-like_ATP-bd"/>
</dbReference>
<dbReference type="Pfam" id="PF08402">
    <property type="entry name" value="TOBE_2"/>
    <property type="match status" value="1"/>
</dbReference>
<evidence type="ECO:0000256" key="8">
    <source>
        <dbReference type="RuleBase" id="RU364083"/>
    </source>
</evidence>
<dbReference type="InterPro" id="IPR050093">
    <property type="entry name" value="ABC_SmlMolc_Importer"/>
</dbReference>
<keyword evidence="3 8" id="KW-1003">Cell membrane</keyword>
<evidence type="ECO:0000313" key="10">
    <source>
        <dbReference type="EMBL" id="SEM43798.1"/>
    </source>
</evidence>
<sequence>MPGSAAFIQFENVSKAFGTAKVVDALDLHVGQGEFVSLLGPSGSGKTTLLMMLAGFEAPTGGAIHVDGKRVERLPPYKRDMGVVFQNYALFPHMTVAENIAFPLKMRGVGKAEREARVTRALDLVQLGHLQDRKPAQLSGGQQQRIALSRSIVYEPKVVLMDEPLSALDKQLREHMQLEIRELHRKLGLTVIFVTHDQGEALTMSDRVAVLNRGKIEQLDTPSGLYDRPRTRFVAEFIGETNLLAGTVSARTDGVATVVLANGGSISCAAPDGFAIGSPALVSIRPEMLHLGNDPAVLNALPVTVEDDVYHGDHVRVHLSCQGQRLVAKAGRRDVVLPVGSQAFASFNRDDCTLVAP</sequence>
<evidence type="ECO:0000256" key="3">
    <source>
        <dbReference type="ARBA" id="ARBA00022475"/>
    </source>
</evidence>
<reference evidence="11" key="1">
    <citation type="submission" date="2016-10" db="EMBL/GenBank/DDBJ databases">
        <authorList>
            <person name="Varghese N."/>
            <person name="Submissions S."/>
        </authorList>
    </citation>
    <scope>NUCLEOTIDE SEQUENCE [LARGE SCALE GENOMIC DNA]</scope>
    <source>
        <strain evidence="11">LMG 26383,CCUG 61248,R- 45681</strain>
    </source>
</reference>
<evidence type="ECO:0000259" key="9">
    <source>
        <dbReference type="PROSITE" id="PS50893"/>
    </source>
</evidence>
<comment type="subunit">
    <text evidence="8">The complex is composed of two ATP-binding proteins (PotA), two transmembrane proteins (PotB and PotC) and a solute-binding protein (PotD).</text>
</comment>
<dbReference type="Proteomes" id="UP000199664">
    <property type="component" value="Unassembled WGS sequence"/>
</dbReference>
<keyword evidence="11" id="KW-1185">Reference proteome</keyword>
<dbReference type="PROSITE" id="PS00211">
    <property type="entry name" value="ABC_TRANSPORTER_1"/>
    <property type="match status" value="1"/>
</dbReference>
<comment type="function">
    <text evidence="8">Part of the ABC transporter complex PotABCD involved in spermidine/putrescine import. Responsible for energy coupling to the transport system.</text>
</comment>
<dbReference type="STRING" id="1036779.SAMN04515666_111141"/>
<dbReference type="InterPro" id="IPR003593">
    <property type="entry name" value="AAA+_ATPase"/>
</dbReference>
<dbReference type="GO" id="GO:0043190">
    <property type="term" value="C:ATP-binding cassette (ABC) transporter complex"/>
    <property type="evidence" value="ECO:0007669"/>
    <property type="project" value="InterPro"/>
</dbReference>
<dbReference type="OrthoDB" id="9802264at2"/>
<dbReference type="NCBIfam" id="TIGR01187">
    <property type="entry name" value="potA"/>
    <property type="match status" value="1"/>
</dbReference>
<comment type="subcellular location">
    <subcellularLocation>
        <location evidence="1">Cell inner membrane</location>
        <topology evidence="1">Peripheral membrane protein</topology>
    </subcellularLocation>
</comment>
<dbReference type="InterPro" id="IPR005893">
    <property type="entry name" value="PotA-like"/>
</dbReference>
<protein>
    <recommendedName>
        <fullName evidence="8">Spermidine/putrescine import ATP-binding protein PotA</fullName>
        <ecNumber evidence="8">7.6.2.11</ecNumber>
    </recommendedName>
</protein>
<keyword evidence="7 8" id="KW-0472">Membrane</keyword>
<dbReference type="Gene3D" id="3.40.50.300">
    <property type="entry name" value="P-loop containing nucleotide triphosphate hydrolases"/>
    <property type="match status" value="1"/>
</dbReference>
<keyword evidence="4 8" id="KW-0547">Nucleotide-binding</keyword>
<dbReference type="SMART" id="SM00382">
    <property type="entry name" value="AAA"/>
    <property type="match status" value="1"/>
</dbReference>
<dbReference type="FunFam" id="3.40.50.300:FF:000042">
    <property type="entry name" value="Maltose/maltodextrin ABC transporter, ATP-binding protein"/>
    <property type="match status" value="1"/>
</dbReference>
<dbReference type="Pfam" id="PF00005">
    <property type="entry name" value="ABC_tran"/>
    <property type="match status" value="1"/>
</dbReference>
<keyword evidence="5 8" id="KW-0067">ATP-binding</keyword>
<dbReference type="AlphaFoldDB" id="A0A1H7YEP9"/>
<evidence type="ECO:0000313" key="11">
    <source>
        <dbReference type="Proteomes" id="UP000199664"/>
    </source>
</evidence>
<dbReference type="EMBL" id="FOAN01000011">
    <property type="protein sequence ID" value="SEM43798.1"/>
    <property type="molecule type" value="Genomic_DNA"/>
</dbReference>
<evidence type="ECO:0000256" key="6">
    <source>
        <dbReference type="ARBA" id="ARBA00022967"/>
    </source>
</evidence>
<dbReference type="InterPro" id="IPR008995">
    <property type="entry name" value="Mo/tungstate-bd_C_term_dom"/>
</dbReference>
<dbReference type="PANTHER" id="PTHR42781">
    <property type="entry name" value="SPERMIDINE/PUTRESCINE IMPORT ATP-BINDING PROTEIN POTA"/>
    <property type="match status" value="1"/>
</dbReference>
<dbReference type="GO" id="GO:0015417">
    <property type="term" value="F:ABC-type polyamine transporter activity"/>
    <property type="evidence" value="ECO:0007669"/>
    <property type="project" value="UniProtKB-EC"/>
</dbReference>
<dbReference type="GO" id="GO:0016887">
    <property type="term" value="F:ATP hydrolysis activity"/>
    <property type="evidence" value="ECO:0007669"/>
    <property type="project" value="InterPro"/>
</dbReference>
<proteinExistence type="inferred from homology"/>
<accession>A0A1H7YEP9</accession>
<evidence type="ECO:0000256" key="7">
    <source>
        <dbReference type="ARBA" id="ARBA00023136"/>
    </source>
</evidence>
<evidence type="ECO:0000256" key="4">
    <source>
        <dbReference type="ARBA" id="ARBA00022741"/>
    </source>
</evidence>
<dbReference type="SUPFAM" id="SSF52540">
    <property type="entry name" value="P-loop containing nucleoside triphosphate hydrolases"/>
    <property type="match status" value="1"/>
</dbReference>
<dbReference type="PANTHER" id="PTHR42781:SF4">
    <property type="entry name" value="SPERMIDINE_PUTRESCINE IMPORT ATP-BINDING PROTEIN POTA"/>
    <property type="match status" value="1"/>
</dbReference>
<dbReference type="GO" id="GO:0005524">
    <property type="term" value="F:ATP binding"/>
    <property type="evidence" value="ECO:0007669"/>
    <property type="project" value="UniProtKB-KW"/>
</dbReference>
<dbReference type="Gene3D" id="2.40.50.100">
    <property type="match status" value="1"/>
</dbReference>
<dbReference type="InterPro" id="IPR013611">
    <property type="entry name" value="Transp-assoc_OB_typ2"/>
</dbReference>
<comment type="catalytic activity">
    <reaction evidence="8">
        <text>ATP + H2O + polyamine-[polyamine-binding protein]Side 1 = ADP + phosphate + polyamineSide 2 + [polyamine-binding protein]Side 1.</text>
        <dbReference type="EC" id="7.6.2.11"/>
    </reaction>
</comment>
<evidence type="ECO:0000256" key="2">
    <source>
        <dbReference type="ARBA" id="ARBA00022448"/>
    </source>
</evidence>
<keyword evidence="6 8" id="KW-1278">Translocase</keyword>
<dbReference type="InterPro" id="IPR027417">
    <property type="entry name" value="P-loop_NTPase"/>
</dbReference>
<keyword evidence="2 8" id="KW-0813">Transport</keyword>
<dbReference type="SUPFAM" id="SSF50331">
    <property type="entry name" value="MOP-like"/>
    <property type="match status" value="1"/>
</dbReference>
<gene>
    <name evidence="8" type="primary">potA</name>
    <name evidence="10" type="ORF">SAMN04515666_111141</name>
</gene>
<dbReference type="PROSITE" id="PS50893">
    <property type="entry name" value="ABC_TRANSPORTER_2"/>
    <property type="match status" value="1"/>
</dbReference>
<dbReference type="RefSeq" id="WP_091841793.1">
    <property type="nucleotide sequence ID" value="NZ_FOAN01000011.1"/>
</dbReference>
<comment type="similarity">
    <text evidence="8">Belongs to the ABC transporter superfamily. Spermidine/putrescine importer (TC 3.A.1.11.1) family.</text>
</comment>
<dbReference type="EC" id="7.6.2.11" evidence="8"/>